<evidence type="ECO:0000256" key="18">
    <source>
        <dbReference type="SAM" id="SignalP"/>
    </source>
</evidence>
<dbReference type="Proteomes" id="UP001108240">
    <property type="component" value="Unplaced"/>
</dbReference>
<reference evidence="20" key="2">
    <citation type="submission" date="2025-09" db="UniProtKB">
        <authorList>
            <consortium name="Ensembl"/>
        </authorList>
    </citation>
    <scope>IDENTIFICATION</scope>
</reference>
<feature type="region of interest" description="Disordered" evidence="17">
    <location>
        <begin position="287"/>
        <end position="306"/>
    </location>
</feature>
<dbReference type="PANTHER" id="PTHR45817">
    <property type="entry name" value="LYSYL OXIDASE-LIKE-RELATED"/>
    <property type="match status" value="1"/>
</dbReference>
<feature type="disulfide bond" evidence="16">
    <location>
        <begin position="109"/>
        <end position="119"/>
    </location>
</feature>
<dbReference type="InterPro" id="IPR001190">
    <property type="entry name" value="SRCR"/>
</dbReference>
<feature type="domain" description="SRCR" evidence="19">
    <location>
        <begin position="304"/>
        <end position="404"/>
    </location>
</feature>
<evidence type="ECO:0000256" key="3">
    <source>
        <dbReference type="ARBA" id="ARBA00007492"/>
    </source>
</evidence>
<evidence type="ECO:0000313" key="20">
    <source>
        <dbReference type="Ensembl" id="ENSCCRP00000077734.2"/>
    </source>
</evidence>
<keyword evidence="4" id="KW-0886">LTQ</keyword>
<dbReference type="Ensembl" id="ENSCCRT00000084322.2">
    <property type="protein sequence ID" value="ENSCCRP00000077734.2"/>
    <property type="gene ID" value="ENSCCRG00000042003.2"/>
</dbReference>
<dbReference type="AlphaFoldDB" id="A0A8C1EHT4"/>
<evidence type="ECO:0000256" key="4">
    <source>
        <dbReference type="ARBA" id="ARBA00022477"/>
    </source>
</evidence>
<feature type="domain" description="SRCR" evidence="19">
    <location>
        <begin position="39"/>
        <end position="140"/>
    </location>
</feature>
<dbReference type="GO" id="GO:0004720">
    <property type="term" value="F:protein-lysine 6-oxidase activity"/>
    <property type="evidence" value="ECO:0007669"/>
    <property type="project" value="UniProtKB-EC"/>
</dbReference>
<comment type="catalytic activity">
    <reaction evidence="15">
        <text>L-lysyl-[protein] + O2 + H2O = (S)-2-amino-6-oxohexanoyl-[protein] + H2O2 + NH4(+)</text>
        <dbReference type="Rhea" id="RHEA:24544"/>
        <dbReference type="Rhea" id="RHEA-COMP:9752"/>
        <dbReference type="Rhea" id="RHEA-COMP:12448"/>
        <dbReference type="ChEBI" id="CHEBI:15377"/>
        <dbReference type="ChEBI" id="CHEBI:15379"/>
        <dbReference type="ChEBI" id="CHEBI:16240"/>
        <dbReference type="ChEBI" id="CHEBI:28938"/>
        <dbReference type="ChEBI" id="CHEBI:29969"/>
        <dbReference type="ChEBI" id="CHEBI:131803"/>
        <dbReference type="EC" id="1.4.3.13"/>
    </reaction>
</comment>
<comment type="caution">
    <text evidence="16">Lacks conserved residue(s) required for the propagation of feature annotation.</text>
</comment>
<organism evidence="20 21">
    <name type="scientific">Cyprinus carpio carpio</name>
    <dbReference type="NCBI Taxonomy" id="630221"/>
    <lineage>
        <taxon>Eukaryota</taxon>
        <taxon>Metazoa</taxon>
        <taxon>Chordata</taxon>
        <taxon>Craniata</taxon>
        <taxon>Vertebrata</taxon>
        <taxon>Euteleostomi</taxon>
        <taxon>Actinopterygii</taxon>
        <taxon>Neopterygii</taxon>
        <taxon>Teleostei</taxon>
        <taxon>Ostariophysi</taxon>
        <taxon>Cypriniformes</taxon>
        <taxon>Cyprinidae</taxon>
        <taxon>Cyprininae</taxon>
        <taxon>Cyprinus</taxon>
    </lineage>
</organism>
<dbReference type="GO" id="GO:0005507">
    <property type="term" value="F:copper ion binding"/>
    <property type="evidence" value="ECO:0007669"/>
    <property type="project" value="InterPro"/>
</dbReference>
<dbReference type="GeneTree" id="ENSGT00940000157042"/>
<evidence type="ECO:0000256" key="10">
    <source>
        <dbReference type="ARBA" id="ARBA00023002"/>
    </source>
</evidence>
<dbReference type="PANTHER" id="PTHR45817:SF5">
    <property type="entry name" value="LYSYL OXIDASE HOMOLOG 4"/>
    <property type="match status" value="1"/>
</dbReference>
<evidence type="ECO:0000256" key="6">
    <source>
        <dbReference type="ARBA" id="ARBA00022723"/>
    </source>
</evidence>
<evidence type="ECO:0000256" key="17">
    <source>
        <dbReference type="SAM" id="MobiDB-lite"/>
    </source>
</evidence>
<evidence type="ECO:0000256" key="7">
    <source>
        <dbReference type="ARBA" id="ARBA00022729"/>
    </source>
</evidence>
<dbReference type="GO" id="GO:0016020">
    <property type="term" value="C:membrane"/>
    <property type="evidence" value="ECO:0007669"/>
    <property type="project" value="InterPro"/>
</dbReference>
<reference evidence="20" key="1">
    <citation type="submission" date="2025-08" db="UniProtKB">
        <authorList>
            <consortium name="Ensembl"/>
        </authorList>
    </citation>
    <scope>IDENTIFICATION</scope>
</reference>
<feature type="disulfide bond" evidence="16">
    <location>
        <begin position="247"/>
        <end position="257"/>
    </location>
</feature>
<dbReference type="Pfam" id="PF00530">
    <property type="entry name" value="SRCR"/>
    <property type="match status" value="4"/>
</dbReference>
<evidence type="ECO:0000256" key="13">
    <source>
        <dbReference type="ARBA" id="ARBA00023180"/>
    </source>
</evidence>
<proteinExistence type="inferred from homology"/>
<dbReference type="PRINTS" id="PR00258">
    <property type="entry name" value="SPERACTRCPTR"/>
</dbReference>
<keyword evidence="9" id="KW-0801">TPQ</keyword>
<evidence type="ECO:0000256" key="15">
    <source>
        <dbReference type="ARBA" id="ARBA00047861"/>
    </source>
</evidence>
<dbReference type="EC" id="1.4.3.13" evidence="14"/>
<dbReference type="FunFam" id="3.10.250.10:FF:000008">
    <property type="entry name" value="Lysyl oxidase homolog 2"/>
    <property type="match status" value="1"/>
</dbReference>
<comment type="similarity">
    <text evidence="3">Belongs to the lysyl oxidase family.</text>
</comment>
<evidence type="ECO:0000256" key="14">
    <source>
        <dbReference type="ARBA" id="ARBA00038869"/>
    </source>
</evidence>
<keyword evidence="5" id="KW-0964">Secreted</keyword>
<evidence type="ECO:0000256" key="11">
    <source>
        <dbReference type="ARBA" id="ARBA00023008"/>
    </source>
</evidence>
<evidence type="ECO:0000313" key="21">
    <source>
        <dbReference type="Proteomes" id="UP001108240"/>
    </source>
</evidence>
<dbReference type="SMART" id="SM00202">
    <property type="entry name" value="SR"/>
    <property type="match status" value="4"/>
</dbReference>
<sequence>IMFRAIGPICVLVFALLFVCMDARPESPGRSRRAPAAKVRLAGIGHGENEGRVEVLHNGKWGTVCDDEVDIKLANVVCRELGFQSGITWAHSAKYGEGEGPIWMDNVRCEGTEKTLKDCKSNGWGVHDCKHSEDLGVVCSPERRLDQVRVRIEEVRLKPILMVTKKRALVTEGVVEVKHAGRWRQVCDKGWSLNSSRVVCGMLGFPDAEQPNMNTYKKIWDKKVKDSTTRLSQMTKKKGCWVEKVHCLGTEPSLVECHAQLSIPRSPGPCKNGRHAVARCVPGPQFARMSSGRPQAPHPSELPVRLKAGPRLGEGRVEVLREGKWGTVVDHRWDRISASVVCRQLGFGTAKEALTGAYMGQGTGPIHMNSVQCTGTERSILDCYFQEVPPWTFKHSQDASVKCYVPKTGFETTVRLAGGRDPAEGRVEVLMEVGGRKRWGTICSENWGINEAMVVCRQLGFGFAARAHQETFYWQGDPAAEEVLLSGSHCVGTEMSIQQCRRNSYVHCPRGGGAKAAGVTSAPDLVLDAQLVQESAYLEDRPLHLLTCAHEENCLSSSANRMQWPYGHRRLLRFSSRIMNLGRADFRPRASRESWTWHQCHRHYHSIEVFTHYDLLTLNGSRVAEGHKASFCLEDTYCPDGLQKRFSCYNYGDQGITVGCWDTYRHDIDCQWIDITDIRPGDYIMQVEVNPSLDMAESDFMNNVMRCRCKYDGHRVFMYGCHAGDAYSAETEDLFEHQHQISNNFI</sequence>
<dbReference type="InterPro" id="IPR036772">
    <property type="entry name" value="SRCR-like_dom_sf"/>
</dbReference>
<feature type="disulfide bond" evidence="16">
    <location>
        <begin position="490"/>
        <end position="500"/>
    </location>
</feature>
<keyword evidence="13" id="KW-0325">Glycoprotein</keyword>
<evidence type="ECO:0000256" key="12">
    <source>
        <dbReference type="ARBA" id="ARBA00023157"/>
    </source>
</evidence>
<dbReference type="Pfam" id="PF01186">
    <property type="entry name" value="Lysyl_oxidase"/>
    <property type="match status" value="1"/>
</dbReference>
<keyword evidence="6" id="KW-0479">Metal-binding</keyword>
<keyword evidence="21" id="KW-1185">Reference proteome</keyword>
<feature type="signal peptide" evidence="18">
    <location>
        <begin position="1"/>
        <end position="23"/>
    </location>
</feature>
<evidence type="ECO:0000256" key="8">
    <source>
        <dbReference type="ARBA" id="ARBA00022737"/>
    </source>
</evidence>
<keyword evidence="7 18" id="KW-0732">Signal</keyword>
<dbReference type="InterPro" id="IPR019828">
    <property type="entry name" value="Lysyl_oxidase_CS"/>
</dbReference>
<protein>
    <recommendedName>
        <fullName evidence="14">protein-lysine 6-oxidase</fullName>
        <ecNumber evidence="14">1.4.3.13</ecNumber>
    </recommendedName>
</protein>
<feature type="domain" description="SRCR" evidence="19">
    <location>
        <begin position="155"/>
        <end position="281"/>
    </location>
</feature>
<dbReference type="GO" id="GO:0005615">
    <property type="term" value="C:extracellular space"/>
    <property type="evidence" value="ECO:0007669"/>
    <property type="project" value="TreeGrafter"/>
</dbReference>
<dbReference type="PROSITE" id="PS50287">
    <property type="entry name" value="SRCR_2"/>
    <property type="match status" value="4"/>
</dbReference>
<evidence type="ECO:0000256" key="5">
    <source>
        <dbReference type="ARBA" id="ARBA00022525"/>
    </source>
</evidence>
<dbReference type="FunFam" id="3.10.250.10:FF:000001">
    <property type="entry name" value="Lysyl oxidase 4 isoform X1"/>
    <property type="match status" value="2"/>
</dbReference>
<dbReference type="Gene3D" id="3.10.250.10">
    <property type="entry name" value="SRCR-like domain"/>
    <property type="match status" value="4"/>
</dbReference>
<feature type="disulfide bond" evidence="16">
    <location>
        <begin position="65"/>
        <end position="129"/>
    </location>
</feature>
<feature type="disulfide bond" evidence="16">
    <location>
        <begin position="342"/>
        <end position="403"/>
    </location>
</feature>
<keyword evidence="10" id="KW-0560">Oxidoreductase</keyword>
<keyword evidence="12 16" id="KW-1015">Disulfide bond</keyword>
<dbReference type="InterPro" id="IPR050912">
    <property type="entry name" value="LOX-like_protein"/>
</dbReference>
<comment type="cofactor">
    <cofactor evidence="1">
        <name>Cu cation</name>
        <dbReference type="ChEBI" id="CHEBI:23378"/>
    </cofactor>
</comment>
<evidence type="ECO:0000256" key="16">
    <source>
        <dbReference type="PROSITE-ProRule" id="PRU00196"/>
    </source>
</evidence>
<dbReference type="InterPro" id="IPR001695">
    <property type="entry name" value="Lysyl_oxidase"/>
</dbReference>
<feature type="disulfide bond" evidence="16">
    <location>
        <begin position="373"/>
        <end position="383"/>
    </location>
</feature>
<feature type="domain" description="SRCR" evidence="19">
    <location>
        <begin position="414"/>
        <end position="522"/>
    </location>
</feature>
<comment type="subcellular location">
    <subcellularLocation>
        <location evidence="2">Secreted</location>
        <location evidence="2">Extracellular space</location>
    </subcellularLocation>
</comment>
<dbReference type="PROSITE" id="PS00926">
    <property type="entry name" value="LYSYL_OXIDASE"/>
    <property type="match status" value="1"/>
</dbReference>
<name>A0A8C1EHT4_CYPCA</name>
<feature type="chain" id="PRO_5039906945" description="protein-lysine 6-oxidase" evidence="18">
    <location>
        <begin position="24"/>
        <end position="746"/>
    </location>
</feature>
<evidence type="ECO:0000256" key="1">
    <source>
        <dbReference type="ARBA" id="ARBA00001935"/>
    </source>
</evidence>
<evidence type="ECO:0000256" key="9">
    <source>
        <dbReference type="ARBA" id="ARBA00022772"/>
    </source>
</evidence>
<evidence type="ECO:0000259" key="19">
    <source>
        <dbReference type="PROSITE" id="PS50287"/>
    </source>
</evidence>
<feature type="disulfide bond" evidence="16">
    <location>
        <begin position="78"/>
        <end position="139"/>
    </location>
</feature>
<dbReference type="GO" id="GO:0030199">
    <property type="term" value="P:collagen fibril organization"/>
    <property type="evidence" value="ECO:0007669"/>
    <property type="project" value="TreeGrafter"/>
</dbReference>
<dbReference type="PRINTS" id="PR00074">
    <property type="entry name" value="LYSYLOXIDASE"/>
</dbReference>
<accession>A0A8C1EHT4</accession>
<keyword evidence="8" id="KW-0677">Repeat</keyword>
<keyword evidence="11" id="KW-0186">Copper</keyword>
<evidence type="ECO:0000256" key="2">
    <source>
        <dbReference type="ARBA" id="ARBA00004239"/>
    </source>
</evidence>
<dbReference type="SUPFAM" id="SSF56487">
    <property type="entry name" value="SRCR-like"/>
    <property type="match status" value="4"/>
</dbReference>